<evidence type="ECO:0000313" key="2">
    <source>
        <dbReference type="EMBL" id="DAZ98921.1"/>
    </source>
</evidence>
<dbReference type="AlphaFoldDB" id="A0AAV2YZC7"/>
<keyword evidence="3" id="KW-1185">Reference proteome</keyword>
<accession>A0AAV2YZC7</accession>
<evidence type="ECO:0000256" key="1">
    <source>
        <dbReference type="SAM" id="MobiDB-lite"/>
    </source>
</evidence>
<protein>
    <recommendedName>
        <fullName evidence="4">Transposase</fullName>
    </recommendedName>
</protein>
<evidence type="ECO:0008006" key="4">
    <source>
        <dbReference type="Google" id="ProtNLM"/>
    </source>
</evidence>
<comment type="caution">
    <text evidence="2">The sequence shown here is derived from an EMBL/GenBank/DDBJ whole genome shotgun (WGS) entry which is preliminary data.</text>
</comment>
<reference evidence="2" key="1">
    <citation type="submission" date="2022-11" db="EMBL/GenBank/DDBJ databases">
        <authorList>
            <person name="Morgan W.R."/>
            <person name="Tartar A."/>
        </authorList>
    </citation>
    <scope>NUCLEOTIDE SEQUENCE</scope>
    <source>
        <strain evidence="2">ARSEF 373</strain>
    </source>
</reference>
<name>A0AAV2YZC7_9STRA</name>
<sequence>MPKVDHHCHPPKDCSMAPGVVPVQPVRSDVEMELQLVTYDAFCTFLECRVHTRNVNMLRRMLADFVRGEMAALRKFLDFAVSIVSIVPIDVINVGARASALQLLHQPRPVHLHAAMCNPQSCAFQFLERHVASRHLGRLCRIFGEFLEHKETTLQMFVADCTCVMSLIPSTVMGTTLQRIDGMDEVDVDARAKREGSRAAPKRRRMRVAMRATMLDTPPSNDVDDRSRDNATVLASKAQSGQPGSPRSDVSDAEPDEVDPDDAYLKWKQATDNSVAVCRSRRRPRLDARYRNLQRRVAQEVASRYEALEPWTTLYANLPLPFDEADDPKLAMMLRAFWELAGRAVWERFFWKPLWAECREQVVRKHRQGYASQMFEGIIQRANETFGPSFFAKLDAQRHPGWWYRGPVIEVMLLYKEKGEAECWRMMDARIWKRFPFDRDEMRLFMTHRTGPIRHHLRPPSRALGESEMDEELQPGLGLRHRLMLGLFRVAA</sequence>
<reference evidence="2" key="2">
    <citation type="journal article" date="2023" name="Microbiol Resour">
        <title>Decontamination and Annotation of the Draft Genome Sequence of the Oomycete Lagenidium giganteum ARSEF 373.</title>
        <authorList>
            <person name="Morgan W.R."/>
            <person name="Tartar A."/>
        </authorList>
    </citation>
    <scope>NUCLEOTIDE SEQUENCE</scope>
    <source>
        <strain evidence="2">ARSEF 373</strain>
    </source>
</reference>
<gene>
    <name evidence="2" type="ORF">N0F65_001360</name>
</gene>
<feature type="region of interest" description="Disordered" evidence="1">
    <location>
        <begin position="233"/>
        <end position="260"/>
    </location>
</feature>
<dbReference type="Proteomes" id="UP001146120">
    <property type="component" value="Unassembled WGS sequence"/>
</dbReference>
<dbReference type="EMBL" id="DAKRPA010000094">
    <property type="protein sequence ID" value="DAZ98921.1"/>
    <property type="molecule type" value="Genomic_DNA"/>
</dbReference>
<proteinExistence type="predicted"/>
<evidence type="ECO:0000313" key="3">
    <source>
        <dbReference type="Proteomes" id="UP001146120"/>
    </source>
</evidence>
<feature type="compositionally biased region" description="Acidic residues" evidence="1">
    <location>
        <begin position="251"/>
        <end position="260"/>
    </location>
</feature>
<organism evidence="2 3">
    <name type="scientific">Lagenidium giganteum</name>
    <dbReference type="NCBI Taxonomy" id="4803"/>
    <lineage>
        <taxon>Eukaryota</taxon>
        <taxon>Sar</taxon>
        <taxon>Stramenopiles</taxon>
        <taxon>Oomycota</taxon>
        <taxon>Peronosporomycetes</taxon>
        <taxon>Pythiales</taxon>
        <taxon>Pythiaceae</taxon>
    </lineage>
</organism>